<evidence type="ECO:0000313" key="6">
    <source>
        <dbReference type="Proteomes" id="UP000250744"/>
    </source>
</evidence>
<dbReference type="InterPro" id="IPR036428">
    <property type="entry name" value="PCD_sf"/>
</dbReference>
<comment type="caution">
    <text evidence="5">The sequence shown here is derived from an EMBL/GenBank/DDBJ whole genome shotgun (WGS) entry which is preliminary data.</text>
</comment>
<sequence>MSNACDYCRPDAKRLSQEEAEHELKALIGWSLIDENQERLKLQRQFPFPDFASALHFTNQVGEFAEKIGHHPDLYTAWGKVIVVWYTHKIQGVQVGDFLCAAETDRIYSQN</sequence>
<evidence type="ECO:0000256" key="3">
    <source>
        <dbReference type="ARBA" id="ARBA00023239"/>
    </source>
</evidence>
<dbReference type="AlphaFoldDB" id="A0A364NN65"/>
<keyword evidence="3 4" id="KW-0456">Lyase</keyword>
<organism evidence="5 6">
    <name type="scientific">Nitrincola tibetensis</name>
    <dbReference type="NCBI Taxonomy" id="2219697"/>
    <lineage>
        <taxon>Bacteria</taxon>
        <taxon>Pseudomonadati</taxon>
        <taxon>Pseudomonadota</taxon>
        <taxon>Gammaproteobacteria</taxon>
        <taxon>Oceanospirillales</taxon>
        <taxon>Oceanospirillaceae</taxon>
        <taxon>Nitrincola</taxon>
    </lineage>
</organism>
<dbReference type="SUPFAM" id="SSF55248">
    <property type="entry name" value="PCD-like"/>
    <property type="match status" value="1"/>
</dbReference>
<comment type="catalytic activity">
    <reaction evidence="1 4">
        <text>(4aS,6R)-4a-hydroxy-L-erythro-5,6,7,8-tetrahydrobiopterin = (6R)-L-erythro-6,7-dihydrobiopterin + H2O</text>
        <dbReference type="Rhea" id="RHEA:11920"/>
        <dbReference type="ChEBI" id="CHEBI:15377"/>
        <dbReference type="ChEBI" id="CHEBI:15642"/>
        <dbReference type="ChEBI" id="CHEBI:43120"/>
        <dbReference type="EC" id="4.2.1.96"/>
    </reaction>
</comment>
<dbReference type="HAMAP" id="MF_00434">
    <property type="entry name" value="Pterin_4_alpha"/>
    <property type="match status" value="1"/>
</dbReference>
<reference evidence="5 6" key="1">
    <citation type="submission" date="2018-06" db="EMBL/GenBank/DDBJ databases">
        <title>Nitrincola tibetense sp. nov., isolated from Lake XuguoCo on Tibetan Plateau.</title>
        <authorList>
            <person name="Xing P."/>
        </authorList>
    </citation>
    <scope>NUCLEOTIDE SEQUENCE [LARGE SCALE GENOMIC DNA]</scope>
    <source>
        <strain evidence="6">xg18</strain>
    </source>
</reference>
<dbReference type="GO" id="GO:0008124">
    <property type="term" value="F:4-alpha-hydroxytetrahydrobiopterin dehydratase activity"/>
    <property type="evidence" value="ECO:0007669"/>
    <property type="project" value="UniProtKB-UniRule"/>
</dbReference>
<dbReference type="EMBL" id="QKRX01000005">
    <property type="protein sequence ID" value="RAU18327.1"/>
    <property type="molecule type" value="Genomic_DNA"/>
</dbReference>
<evidence type="ECO:0000313" key="5">
    <source>
        <dbReference type="EMBL" id="RAU18327.1"/>
    </source>
</evidence>
<evidence type="ECO:0000256" key="1">
    <source>
        <dbReference type="ARBA" id="ARBA00001554"/>
    </source>
</evidence>
<dbReference type="InterPro" id="IPR001533">
    <property type="entry name" value="Pterin_deHydtase"/>
</dbReference>
<dbReference type="Gene3D" id="3.30.1360.20">
    <property type="entry name" value="Transcriptional coactivator/pterin dehydratase"/>
    <property type="match status" value="1"/>
</dbReference>
<comment type="similarity">
    <text evidence="2 4">Belongs to the pterin-4-alpha-carbinolamine dehydratase family.</text>
</comment>
<evidence type="ECO:0000256" key="4">
    <source>
        <dbReference type="HAMAP-Rule" id="MF_00434"/>
    </source>
</evidence>
<dbReference type="InterPro" id="IPR050376">
    <property type="entry name" value="Pterin-4-alpha-carb_dehyd"/>
</dbReference>
<accession>A0A364NN65</accession>
<keyword evidence="6" id="KW-1185">Reference proteome</keyword>
<dbReference type="PANTHER" id="PTHR42805">
    <property type="entry name" value="PTERIN-4-ALPHA-CARBINOLAMINE DEHYDRATASE-RELATED"/>
    <property type="match status" value="1"/>
</dbReference>
<name>A0A364NN65_9GAMM</name>
<dbReference type="PANTHER" id="PTHR42805:SF1">
    <property type="entry name" value="PTERIN-4-ALPHA-CARBINOLAMINE DEHYDRATASE-RELATED"/>
    <property type="match status" value="1"/>
</dbReference>
<dbReference type="RefSeq" id="WP_112158968.1">
    <property type="nucleotide sequence ID" value="NZ_QKRX01000005.1"/>
</dbReference>
<dbReference type="EC" id="4.2.1.96" evidence="4"/>
<dbReference type="OrthoDB" id="5294615at2"/>
<evidence type="ECO:0000256" key="2">
    <source>
        <dbReference type="ARBA" id="ARBA00006472"/>
    </source>
</evidence>
<protein>
    <recommendedName>
        <fullName evidence="4">Putative pterin-4-alpha-carbinolamine dehydratase</fullName>
        <shortName evidence="4">PHS</shortName>
        <ecNumber evidence="4">4.2.1.96</ecNumber>
    </recommendedName>
    <alternativeName>
        <fullName evidence="4">4-alpha-hydroxy-tetrahydropterin dehydratase</fullName>
    </alternativeName>
    <alternativeName>
        <fullName evidence="4">Pterin carbinolamine dehydratase</fullName>
        <shortName evidence="4">PCD</shortName>
    </alternativeName>
</protein>
<proteinExistence type="inferred from homology"/>
<dbReference type="Proteomes" id="UP000250744">
    <property type="component" value="Unassembled WGS sequence"/>
</dbReference>
<dbReference type="Pfam" id="PF01329">
    <property type="entry name" value="Pterin_4a"/>
    <property type="match status" value="1"/>
</dbReference>
<gene>
    <name evidence="5" type="ORF">DN062_08840</name>
</gene>
<dbReference type="GO" id="GO:0006729">
    <property type="term" value="P:tetrahydrobiopterin biosynthetic process"/>
    <property type="evidence" value="ECO:0007669"/>
    <property type="project" value="InterPro"/>
</dbReference>